<dbReference type="Pfam" id="PF06500">
    <property type="entry name" value="FrsA-like"/>
    <property type="match status" value="1"/>
</dbReference>
<dbReference type="InterPro" id="IPR029058">
    <property type="entry name" value="AB_hydrolase_fold"/>
</dbReference>
<sequence>MTSKAPANDLAELKQFVVAQATSQGITPEQYGAVLDGVVDDGDGGPGSWVRGWTEAGERLEKEGRLLEAGRFYTMARFPYPSGSARREAEERARSVFARWASGFPGIERLEVPTPAGPVAAWAGGLSAENPKPLLLMSGGIISLKEQWAPVLLQLAEFGLAGVVTEMPGVGENPLPYDLSAPALLPAVLDAVAGRADTSRTYALALSFSGNLALHAALGDRRIRGIVGAGLPVHDFFTDRAWRATVPRVTVDTLAHLARTTSDRVFEELGPLALDHRLLNAVDVPVALVASARDEIIPPSDTERLRRSVRSLRLRVHDDVHGSPRYFPQTRLWTLLSVLRMTGEHLPQRLALAEQLRTLDRG</sequence>
<name>A0ABZ1W213_9ACTN</name>
<organism evidence="1 2">
    <name type="scientific">Kitasatospora herbaricolor</name>
    <dbReference type="NCBI Taxonomy" id="68217"/>
    <lineage>
        <taxon>Bacteria</taxon>
        <taxon>Bacillati</taxon>
        <taxon>Actinomycetota</taxon>
        <taxon>Actinomycetes</taxon>
        <taxon>Kitasatosporales</taxon>
        <taxon>Streptomycetaceae</taxon>
        <taxon>Kitasatospora</taxon>
    </lineage>
</organism>
<dbReference type="RefSeq" id="WP_329500648.1">
    <property type="nucleotide sequence ID" value="NZ_CP108460.1"/>
</dbReference>
<dbReference type="Gene3D" id="3.40.50.1820">
    <property type="entry name" value="alpha/beta hydrolase"/>
    <property type="match status" value="1"/>
</dbReference>
<evidence type="ECO:0000313" key="2">
    <source>
        <dbReference type="Proteomes" id="UP001432014"/>
    </source>
</evidence>
<reference evidence="1 2" key="1">
    <citation type="submission" date="2022-10" db="EMBL/GenBank/DDBJ databases">
        <title>The complete genomes of actinobacterial strains from the NBC collection.</title>
        <authorList>
            <person name="Joergensen T.S."/>
            <person name="Alvarez Arevalo M."/>
            <person name="Sterndorff E.B."/>
            <person name="Faurdal D."/>
            <person name="Vuksanovic O."/>
            <person name="Mourched A.-S."/>
            <person name="Charusanti P."/>
            <person name="Shaw S."/>
            <person name="Blin K."/>
            <person name="Weber T."/>
        </authorList>
    </citation>
    <scope>NUCLEOTIDE SEQUENCE [LARGE SCALE GENOMIC DNA]</scope>
    <source>
        <strain evidence="1 2">NBC_01247</strain>
    </source>
</reference>
<keyword evidence="2" id="KW-1185">Reference proteome</keyword>
<evidence type="ECO:0000313" key="1">
    <source>
        <dbReference type="EMBL" id="WUS54824.1"/>
    </source>
</evidence>
<dbReference type="SUPFAM" id="SSF53474">
    <property type="entry name" value="alpha/beta-Hydrolases"/>
    <property type="match status" value="1"/>
</dbReference>
<dbReference type="EMBL" id="CP108482">
    <property type="protein sequence ID" value="WUS54824.1"/>
    <property type="molecule type" value="Genomic_DNA"/>
</dbReference>
<accession>A0ABZ1W213</accession>
<dbReference type="Proteomes" id="UP001432014">
    <property type="component" value="Chromosome"/>
</dbReference>
<proteinExistence type="predicted"/>
<gene>
    <name evidence="1" type="ORF">OG469_04430</name>
</gene>
<dbReference type="InterPro" id="IPR010520">
    <property type="entry name" value="FrsA-like"/>
</dbReference>
<protein>
    <submittedName>
        <fullName evidence="1">Esterase FrsA</fullName>
    </submittedName>
</protein>